<comment type="subcellular location">
    <subcellularLocation>
        <location evidence="1">Membrane</location>
        <topology evidence="1">Single-pass type IV membrane protein</topology>
    </subcellularLocation>
</comment>
<evidence type="ECO:0000313" key="12">
    <source>
        <dbReference type="EMBL" id="KDO20556.1"/>
    </source>
</evidence>
<dbReference type="GO" id="GO:0005484">
    <property type="term" value="F:SNAP receptor activity"/>
    <property type="evidence" value="ECO:0007669"/>
    <property type="project" value="TreeGrafter"/>
</dbReference>
<evidence type="ECO:0000256" key="10">
    <source>
        <dbReference type="SAM" id="Phobius"/>
    </source>
</evidence>
<dbReference type="CDD" id="cd15862">
    <property type="entry name" value="SNARE_Vti1"/>
    <property type="match status" value="1"/>
</dbReference>
<keyword evidence="5" id="KW-0653">Protein transport</keyword>
<dbReference type="InterPro" id="IPR038407">
    <property type="entry name" value="v-SNARE_N_sf"/>
</dbReference>
<dbReference type="GO" id="GO:0006886">
    <property type="term" value="P:intracellular protein transport"/>
    <property type="evidence" value="ECO:0007669"/>
    <property type="project" value="InterPro"/>
</dbReference>
<evidence type="ECO:0000313" key="13">
    <source>
        <dbReference type="Proteomes" id="UP000030745"/>
    </source>
</evidence>
<dbReference type="GO" id="GO:0012507">
    <property type="term" value="C:ER to Golgi transport vesicle membrane"/>
    <property type="evidence" value="ECO:0007669"/>
    <property type="project" value="TreeGrafter"/>
</dbReference>
<evidence type="ECO:0000256" key="4">
    <source>
        <dbReference type="ARBA" id="ARBA00022692"/>
    </source>
</evidence>
<keyword evidence="7 9" id="KW-0175">Coiled coil</keyword>
<keyword evidence="3" id="KW-0813">Transport</keyword>
<evidence type="ECO:0000256" key="8">
    <source>
        <dbReference type="ARBA" id="ARBA00023136"/>
    </source>
</evidence>
<accession>A0A067C1W8</accession>
<dbReference type="Gene3D" id="1.20.5.110">
    <property type="match status" value="1"/>
</dbReference>
<dbReference type="GO" id="GO:0005789">
    <property type="term" value="C:endoplasmic reticulum membrane"/>
    <property type="evidence" value="ECO:0007669"/>
    <property type="project" value="TreeGrafter"/>
</dbReference>
<dbReference type="EMBL" id="KK583309">
    <property type="protein sequence ID" value="KDO20556.1"/>
    <property type="molecule type" value="Genomic_DNA"/>
</dbReference>
<dbReference type="Proteomes" id="UP000030745">
    <property type="component" value="Unassembled WGS sequence"/>
</dbReference>
<dbReference type="SUPFAM" id="SSF47661">
    <property type="entry name" value="t-snare proteins"/>
    <property type="match status" value="1"/>
</dbReference>
<dbReference type="InterPro" id="IPR007705">
    <property type="entry name" value="Vesicle_trsprt_v-SNARE_N"/>
</dbReference>
<evidence type="ECO:0000256" key="3">
    <source>
        <dbReference type="ARBA" id="ARBA00022448"/>
    </source>
</evidence>
<keyword evidence="6 10" id="KW-1133">Transmembrane helix</keyword>
<sequence length="211" mass="23612">MSEGFVEYYETFKDARADVVGLLKRIAVANGDKKAELLREANAKLQELERYCRILEQEAKGGDAQEKRKMQAQLRVCHGDIDKLKSSLEKEALLGRPAAPAPRTAQEQAAAYQAGMDRTTNHLQDAKRTVAEIDEVAVSVDANLAIQREHLERAQGNVDETRADVQDAKSHLRSLARKAFSNLILLSIIILGLVAGIVYALVYKFYLRYRN</sequence>
<dbReference type="OrthoDB" id="430637at2759"/>
<protein>
    <recommendedName>
        <fullName evidence="11">t-SNARE coiled-coil homology domain-containing protein</fullName>
    </recommendedName>
</protein>
<dbReference type="AlphaFoldDB" id="A0A067C1W8"/>
<evidence type="ECO:0000256" key="7">
    <source>
        <dbReference type="ARBA" id="ARBA00023054"/>
    </source>
</evidence>
<keyword evidence="13" id="KW-1185">Reference proteome</keyword>
<dbReference type="KEGG" id="spar:SPRG_13254"/>
<evidence type="ECO:0000259" key="11">
    <source>
        <dbReference type="PROSITE" id="PS50192"/>
    </source>
</evidence>
<dbReference type="PANTHER" id="PTHR21230:SF94">
    <property type="entry name" value="T-SNARE COILED-COIL HOMOLOGY DOMAIN-CONTAINING PROTEIN"/>
    <property type="match status" value="1"/>
</dbReference>
<organism evidence="12 13">
    <name type="scientific">Saprolegnia parasitica (strain CBS 223.65)</name>
    <dbReference type="NCBI Taxonomy" id="695850"/>
    <lineage>
        <taxon>Eukaryota</taxon>
        <taxon>Sar</taxon>
        <taxon>Stramenopiles</taxon>
        <taxon>Oomycota</taxon>
        <taxon>Saprolegniomycetes</taxon>
        <taxon>Saprolegniales</taxon>
        <taxon>Saprolegniaceae</taxon>
        <taxon>Saprolegnia</taxon>
    </lineage>
</organism>
<dbReference type="GeneID" id="24135145"/>
<dbReference type="FunFam" id="1.20.5.110:FF:000002">
    <property type="entry name" value="Vesicle transport through interaction with t-SNAREsB"/>
    <property type="match status" value="1"/>
</dbReference>
<feature type="transmembrane region" description="Helical" evidence="10">
    <location>
        <begin position="179"/>
        <end position="202"/>
    </location>
</feature>
<dbReference type="InterPro" id="IPR010989">
    <property type="entry name" value="SNARE"/>
</dbReference>
<evidence type="ECO:0000256" key="9">
    <source>
        <dbReference type="SAM" id="Coils"/>
    </source>
</evidence>
<reference evidence="12 13" key="1">
    <citation type="journal article" date="2013" name="PLoS Genet.">
        <title>Distinctive expansion of potential virulence genes in the genome of the oomycete fish pathogen Saprolegnia parasitica.</title>
        <authorList>
            <person name="Jiang R.H."/>
            <person name="de Bruijn I."/>
            <person name="Haas B.J."/>
            <person name="Belmonte R."/>
            <person name="Lobach L."/>
            <person name="Christie J."/>
            <person name="van den Ackerveken G."/>
            <person name="Bottin A."/>
            <person name="Bulone V."/>
            <person name="Diaz-Moreno S.M."/>
            <person name="Dumas B."/>
            <person name="Fan L."/>
            <person name="Gaulin E."/>
            <person name="Govers F."/>
            <person name="Grenville-Briggs L.J."/>
            <person name="Horner N.R."/>
            <person name="Levin J.Z."/>
            <person name="Mammella M."/>
            <person name="Meijer H.J."/>
            <person name="Morris P."/>
            <person name="Nusbaum C."/>
            <person name="Oome S."/>
            <person name="Phillips A.J."/>
            <person name="van Rooyen D."/>
            <person name="Rzeszutek E."/>
            <person name="Saraiva M."/>
            <person name="Secombes C.J."/>
            <person name="Seidl M.F."/>
            <person name="Snel B."/>
            <person name="Stassen J.H."/>
            <person name="Sykes S."/>
            <person name="Tripathy S."/>
            <person name="van den Berg H."/>
            <person name="Vega-Arreguin J.C."/>
            <person name="Wawra S."/>
            <person name="Young S.K."/>
            <person name="Zeng Q."/>
            <person name="Dieguez-Uribeondo J."/>
            <person name="Russ C."/>
            <person name="Tyler B.M."/>
            <person name="van West P."/>
        </authorList>
    </citation>
    <scope>NUCLEOTIDE SEQUENCE [LARGE SCALE GENOMIC DNA]</scope>
    <source>
        <strain evidence="12 13">CBS 223.65</strain>
    </source>
</reference>
<dbReference type="Pfam" id="PF12352">
    <property type="entry name" value="V-SNARE_C"/>
    <property type="match status" value="1"/>
</dbReference>
<evidence type="ECO:0000256" key="6">
    <source>
        <dbReference type="ARBA" id="ARBA00022989"/>
    </source>
</evidence>
<dbReference type="GO" id="GO:0000149">
    <property type="term" value="F:SNARE binding"/>
    <property type="evidence" value="ECO:0007669"/>
    <property type="project" value="TreeGrafter"/>
</dbReference>
<dbReference type="Gene3D" id="1.20.58.400">
    <property type="entry name" value="t-snare proteins"/>
    <property type="match status" value="1"/>
</dbReference>
<dbReference type="STRING" id="695850.A0A067C1W8"/>
<dbReference type="OMA" id="YLEDYEH"/>
<feature type="domain" description="T-SNARE coiled-coil homology" evidence="11">
    <location>
        <begin position="113"/>
        <end position="175"/>
    </location>
</feature>
<feature type="coiled-coil region" evidence="9">
    <location>
        <begin position="144"/>
        <end position="178"/>
    </location>
</feature>
<dbReference type="GO" id="GO:0031201">
    <property type="term" value="C:SNARE complex"/>
    <property type="evidence" value="ECO:0007669"/>
    <property type="project" value="TreeGrafter"/>
</dbReference>
<comment type="similarity">
    <text evidence="2">Belongs to the VTI1 family.</text>
</comment>
<gene>
    <name evidence="12" type="ORF">SPRG_13254</name>
</gene>
<dbReference type="VEuPathDB" id="FungiDB:SPRG_13254"/>
<evidence type="ECO:0000256" key="1">
    <source>
        <dbReference type="ARBA" id="ARBA00004211"/>
    </source>
</evidence>
<dbReference type="Pfam" id="PF05008">
    <property type="entry name" value="V-SNARE"/>
    <property type="match status" value="1"/>
</dbReference>
<proteinExistence type="inferred from homology"/>
<dbReference type="SUPFAM" id="SSF58038">
    <property type="entry name" value="SNARE fusion complex"/>
    <property type="match status" value="1"/>
</dbReference>
<dbReference type="InterPro" id="IPR000727">
    <property type="entry name" value="T_SNARE_dom"/>
</dbReference>
<dbReference type="GO" id="GO:0005794">
    <property type="term" value="C:Golgi apparatus"/>
    <property type="evidence" value="ECO:0007669"/>
    <property type="project" value="TreeGrafter"/>
</dbReference>
<evidence type="ECO:0000256" key="5">
    <source>
        <dbReference type="ARBA" id="ARBA00022927"/>
    </source>
</evidence>
<dbReference type="GO" id="GO:0031902">
    <property type="term" value="C:late endosome membrane"/>
    <property type="evidence" value="ECO:0007669"/>
    <property type="project" value="TreeGrafter"/>
</dbReference>
<dbReference type="PROSITE" id="PS50192">
    <property type="entry name" value="T_SNARE"/>
    <property type="match status" value="1"/>
</dbReference>
<keyword evidence="4 10" id="KW-0812">Transmembrane</keyword>
<dbReference type="GO" id="GO:0006906">
    <property type="term" value="P:vesicle fusion"/>
    <property type="evidence" value="ECO:0007669"/>
    <property type="project" value="TreeGrafter"/>
</dbReference>
<name>A0A067C1W8_SAPPC</name>
<dbReference type="PANTHER" id="PTHR21230">
    <property type="entry name" value="VESICLE TRANSPORT V-SNARE PROTEIN VTI1-RELATED"/>
    <property type="match status" value="1"/>
</dbReference>
<dbReference type="RefSeq" id="XP_012208745.1">
    <property type="nucleotide sequence ID" value="XM_012353355.1"/>
</dbReference>
<keyword evidence="8 10" id="KW-0472">Membrane</keyword>
<evidence type="ECO:0000256" key="2">
    <source>
        <dbReference type="ARBA" id="ARBA00006108"/>
    </source>
</evidence>